<dbReference type="PANTHER" id="PTHR33507:SF3">
    <property type="entry name" value="INNER MEMBRANE PROTEIN YBBJ"/>
    <property type="match status" value="1"/>
</dbReference>
<feature type="transmembrane region" description="Helical" evidence="5">
    <location>
        <begin position="56"/>
        <end position="74"/>
    </location>
</feature>
<protein>
    <submittedName>
        <fullName evidence="7">NfeD family protein</fullName>
    </submittedName>
</protein>
<dbReference type="InterPro" id="IPR012340">
    <property type="entry name" value="NA-bd_OB-fold"/>
</dbReference>
<dbReference type="GO" id="GO:0005886">
    <property type="term" value="C:plasma membrane"/>
    <property type="evidence" value="ECO:0007669"/>
    <property type="project" value="TreeGrafter"/>
</dbReference>
<reference evidence="7 9" key="2">
    <citation type="submission" date="2018-05" db="EMBL/GenBank/DDBJ databases">
        <authorList>
            <person name="Lanie J.A."/>
            <person name="Ng W.-L."/>
            <person name="Kazmierczak K.M."/>
            <person name="Andrzejewski T.M."/>
            <person name="Davidsen T.M."/>
            <person name="Wayne K.J."/>
            <person name="Tettelin H."/>
            <person name="Glass J.I."/>
            <person name="Rusch D."/>
            <person name="Podicherti R."/>
            <person name="Tsui H.-C.T."/>
            <person name="Winkler M.E."/>
        </authorList>
    </citation>
    <scope>NUCLEOTIDE SEQUENCE [LARGE SCALE GENOMIC DNA]</scope>
    <source>
        <strain evidence="7 9">YBY</strain>
    </source>
</reference>
<evidence type="ECO:0000256" key="3">
    <source>
        <dbReference type="ARBA" id="ARBA00022989"/>
    </source>
</evidence>
<dbReference type="Pfam" id="PF01957">
    <property type="entry name" value="NfeD"/>
    <property type="match status" value="1"/>
</dbReference>
<evidence type="ECO:0000256" key="4">
    <source>
        <dbReference type="ARBA" id="ARBA00023136"/>
    </source>
</evidence>
<dbReference type="OrthoDB" id="8689572at2"/>
<dbReference type="Proteomes" id="UP000245216">
    <property type="component" value="Unassembled WGS sequence"/>
</dbReference>
<dbReference type="SUPFAM" id="SSF141322">
    <property type="entry name" value="NfeD domain-like"/>
    <property type="match status" value="1"/>
</dbReference>
<dbReference type="RefSeq" id="WP_042480320.1">
    <property type="nucleotide sequence ID" value="NZ_CAXOJJ010000069.1"/>
</dbReference>
<accession>A0A2U2BHQ1</accession>
<keyword evidence="10" id="KW-1185">Reference proteome</keyword>
<sequence length="153" mass="16814">MLILSFIFDSFWYWLVSGLVLIAAEVVISGVYLLWLGLGALTVGLFAAAWPDAPNWLQWLILAVAMLGWVVVGVRWQRRSRANQPDILNTGLSAYVGARAQVSESFVNGRGRIRLNDSYYSATATQNLEQGAAVVVLAVEGAEMRVQAVEQDK</sequence>
<proteinExistence type="predicted"/>
<reference evidence="8 10" key="3">
    <citation type="submission" date="2022-05" db="EMBL/GenBank/DDBJ databases">
        <title>Complete sequence of strain NY11312.</title>
        <authorList>
            <person name="Zhou D."/>
        </authorList>
    </citation>
    <scope>NUCLEOTIDE SEQUENCE [LARGE SCALE GENOMIC DNA]</scope>
    <source>
        <strain evidence="8 10">NY11312</strain>
    </source>
</reference>
<dbReference type="InterPro" id="IPR002810">
    <property type="entry name" value="NfeD-like_C"/>
</dbReference>
<evidence type="ECO:0000313" key="9">
    <source>
        <dbReference type="Proteomes" id="UP000245216"/>
    </source>
</evidence>
<gene>
    <name evidence="7" type="ORF">DF183_17150</name>
    <name evidence="8" type="ORF">M2J83_09850</name>
</gene>
<feature type="domain" description="NfeD-like C-terminal" evidence="6">
    <location>
        <begin position="94"/>
        <end position="146"/>
    </location>
</feature>
<evidence type="ECO:0000256" key="5">
    <source>
        <dbReference type="SAM" id="Phobius"/>
    </source>
</evidence>
<dbReference type="Proteomes" id="UP001211866">
    <property type="component" value="Chromosome"/>
</dbReference>
<evidence type="ECO:0000313" key="8">
    <source>
        <dbReference type="EMBL" id="WBM40093.1"/>
    </source>
</evidence>
<evidence type="ECO:0000256" key="1">
    <source>
        <dbReference type="ARBA" id="ARBA00004141"/>
    </source>
</evidence>
<dbReference type="STRING" id="511.UZ73_17940"/>
<dbReference type="EMBL" id="QEXO01000004">
    <property type="protein sequence ID" value="PWE13521.1"/>
    <property type="molecule type" value="Genomic_DNA"/>
</dbReference>
<feature type="transmembrane region" description="Helical" evidence="5">
    <location>
        <begin position="6"/>
        <end position="24"/>
    </location>
</feature>
<evidence type="ECO:0000256" key="2">
    <source>
        <dbReference type="ARBA" id="ARBA00022692"/>
    </source>
</evidence>
<keyword evidence="4 5" id="KW-0472">Membrane</keyword>
<organism evidence="7 9">
    <name type="scientific">Alcaligenes faecalis</name>
    <dbReference type="NCBI Taxonomy" id="511"/>
    <lineage>
        <taxon>Bacteria</taxon>
        <taxon>Pseudomonadati</taxon>
        <taxon>Pseudomonadota</taxon>
        <taxon>Betaproteobacteria</taxon>
        <taxon>Burkholderiales</taxon>
        <taxon>Alcaligenaceae</taxon>
        <taxon>Alcaligenes</taxon>
    </lineage>
</organism>
<keyword evidence="2 5" id="KW-0812">Transmembrane</keyword>
<evidence type="ECO:0000313" key="10">
    <source>
        <dbReference type="Proteomes" id="UP001211866"/>
    </source>
</evidence>
<dbReference type="InterPro" id="IPR052165">
    <property type="entry name" value="Membrane_assoc_protease"/>
</dbReference>
<keyword evidence="3 5" id="KW-1133">Transmembrane helix</keyword>
<evidence type="ECO:0000259" key="6">
    <source>
        <dbReference type="Pfam" id="PF01957"/>
    </source>
</evidence>
<name>A0A2U2BHQ1_ALCFA</name>
<dbReference type="PANTHER" id="PTHR33507">
    <property type="entry name" value="INNER MEMBRANE PROTEIN YBBJ"/>
    <property type="match status" value="1"/>
</dbReference>
<dbReference type="EMBL" id="CP096916">
    <property type="protein sequence ID" value="WBM40093.1"/>
    <property type="molecule type" value="Genomic_DNA"/>
</dbReference>
<dbReference type="Gene3D" id="2.40.50.140">
    <property type="entry name" value="Nucleic acid-binding proteins"/>
    <property type="match status" value="1"/>
</dbReference>
<dbReference type="AlphaFoldDB" id="A0A2U2BHQ1"/>
<comment type="subcellular location">
    <subcellularLocation>
        <location evidence="1">Membrane</location>
        <topology evidence="1">Multi-pass membrane protein</topology>
    </subcellularLocation>
</comment>
<evidence type="ECO:0000313" key="7">
    <source>
        <dbReference type="EMBL" id="PWE13521.1"/>
    </source>
</evidence>
<reference evidence="7 9" key="1">
    <citation type="submission" date="2018-05" db="EMBL/GenBank/DDBJ databases">
        <title>Genome Sequence of an Efficient Indole-Degrading Bacterium, Alcaligenes sp.YBY.</title>
        <authorList>
            <person name="Yang B."/>
        </authorList>
    </citation>
    <scope>NUCLEOTIDE SEQUENCE [LARGE SCALE GENOMIC DNA]</scope>
    <source>
        <strain evidence="7 9">YBY</strain>
    </source>
</reference>